<evidence type="ECO:0000313" key="2">
    <source>
        <dbReference type="EMBL" id="GFO44000.1"/>
    </source>
</evidence>
<dbReference type="AlphaFoldDB" id="A0AAV4DJ40"/>
<accession>A0AAV4DJ40</accession>
<organism evidence="2 3">
    <name type="scientific">Plakobranchus ocellatus</name>
    <dbReference type="NCBI Taxonomy" id="259542"/>
    <lineage>
        <taxon>Eukaryota</taxon>
        <taxon>Metazoa</taxon>
        <taxon>Spiralia</taxon>
        <taxon>Lophotrochozoa</taxon>
        <taxon>Mollusca</taxon>
        <taxon>Gastropoda</taxon>
        <taxon>Heterobranchia</taxon>
        <taxon>Euthyneura</taxon>
        <taxon>Panpulmonata</taxon>
        <taxon>Sacoglossa</taxon>
        <taxon>Placobranchoidea</taxon>
        <taxon>Plakobranchidae</taxon>
        <taxon>Plakobranchus</taxon>
    </lineage>
</organism>
<evidence type="ECO:0000313" key="3">
    <source>
        <dbReference type="Proteomes" id="UP000735302"/>
    </source>
</evidence>
<name>A0AAV4DJ40_9GAST</name>
<evidence type="ECO:0000256" key="1">
    <source>
        <dbReference type="SAM" id="MobiDB-lite"/>
    </source>
</evidence>
<keyword evidence="3" id="KW-1185">Reference proteome</keyword>
<protein>
    <submittedName>
        <fullName evidence="2">Uncharacterized protein</fullName>
    </submittedName>
</protein>
<sequence length="71" mass="7963">MKKDEEEKEKEEEEEEKDGNENENPCQAVGVLHHGRVQQTQLSLELAPWLSSIIVLSENFGVTVNSKPGLS</sequence>
<feature type="compositionally biased region" description="Acidic residues" evidence="1">
    <location>
        <begin position="1"/>
        <end position="18"/>
    </location>
</feature>
<comment type="caution">
    <text evidence="2">The sequence shown here is derived from an EMBL/GenBank/DDBJ whole genome shotgun (WGS) entry which is preliminary data.</text>
</comment>
<dbReference type="Proteomes" id="UP000735302">
    <property type="component" value="Unassembled WGS sequence"/>
</dbReference>
<proteinExistence type="predicted"/>
<dbReference type="EMBL" id="BLXT01007928">
    <property type="protein sequence ID" value="GFO44000.1"/>
    <property type="molecule type" value="Genomic_DNA"/>
</dbReference>
<feature type="region of interest" description="Disordered" evidence="1">
    <location>
        <begin position="1"/>
        <end position="27"/>
    </location>
</feature>
<reference evidence="2 3" key="1">
    <citation type="journal article" date="2021" name="Elife">
        <title>Chloroplast acquisition without the gene transfer in kleptoplastic sea slugs, Plakobranchus ocellatus.</title>
        <authorList>
            <person name="Maeda T."/>
            <person name="Takahashi S."/>
            <person name="Yoshida T."/>
            <person name="Shimamura S."/>
            <person name="Takaki Y."/>
            <person name="Nagai Y."/>
            <person name="Toyoda A."/>
            <person name="Suzuki Y."/>
            <person name="Arimoto A."/>
            <person name="Ishii H."/>
            <person name="Satoh N."/>
            <person name="Nishiyama T."/>
            <person name="Hasebe M."/>
            <person name="Maruyama T."/>
            <person name="Minagawa J."/>
            <person name="Obokata J."/>
            <person name="Shigenobu S."/>
        </authorList>
    </citation>
    <scope>NUCLEOTIDE SEQUENCE [LARGE SCALE GENOMIC DNA]</scope>
</reference>
<gene>
    <name evidence="2" type="ORF">PoB_007050500</name>
</gene>